<accession>A0A2A5WWT1</accession>
<dbReference type="PANTHER" id="PTHR20883">
    <property type="entry name" value="PHYTANOYL-COA DIOXYGENASE DOMAIN CONTAINING 1"/>
    <property type="match status" value="1"/>
</dbReference>
<evidence type="ECO:0000313" key="3">
    <source>
        <dbReference type="EMBL" id="PDH40687.1"/>
    </source>
</evidence>
<dbReference type="SUPFAM" id="SSF51197">
    <property type="entry name" value="Clavaminate synthase-like"/>
    <property type="match status" value="1"/>
</dbReference>
<feature type="region of interest" description="Disordered" evidence="2">
    <location>
        <begin position="85"/>
        <end position="108"/>
    </location>
</feature>
<name>A0A2A5WWT1_9GAMM</name>
<keyword evidence="3" id="KW-0560">Oxidoreductase</keyword>
<dbReference type="Proteomes" id="UP000219327">
    <property type="component" value="Unassembled WGS sequence"/>
</dbReference>
<dbReference type="AlphaFoldDB" id="A0A2A5WWT1"/>
<dbReference type="PANTHER" id="PTHR20883:SF48">
    <property type="entry name" value="ECTOINE DIOXYGENASE"/>
    <property type="match status" value="1"/>
</dbReference>
<dbReference type="Pfam" id="PF05721">
    <property type="entry name" value="PhyH"/>
    <property type="match status" value="1"/>
</dbReference>
<keyword evidence="3" id="KW-0223">Dioxygenase</keyword>
<dbReference type="InterPro" id="IPR008775">
    <property type="entry name" value="Phytyl_CoA_dOase-like"/>
</dbReference>
<reference evidence="3 4" key="1">
    <citation type="submission" date="2017-08" db="EMBL/GenBank/DDBJ databases">
        <title>Fine stratification of microbial communities through a metagenomic profile of the photic zone.</title>
        <authorList>
            <person name="Haro-Moreno J.M."/>
            <person name="Lopez-Perez M."/>
            <person name="De La Torre J."/>
            <person name="Picazo A."/>
            <person name="Camacho A."/>
            <person name="Rodriguez-Valera F."/>
        </authorList>
    </citation>
    <scope>NUCLEOTIDE SEQUENCE [LARGE SCALE GENOMIC DNA]</scope>
    <source>
        <strain evidence="3">MED-G24</strain>
    </source>
</reference>
<organism evidence="3 4">
    <name type="scientific">OM182 bacterium MED-G24</name>
    <dbReference type="NCBI Taxonomy" id="1986255"/>
    <lineage>
        <taxon>Bacteria</taxon>
        <taxon>Pseudomonadati</taxon>
        <taxon>Pseudomonadota</taxon>
        <taxon>Gammaproteobacteria</taxon>
        <taxon>OMG group</taxon>
        <taxon>OM182 clade</taxon>
    </lineage>
</organism>
<comment type="cofactor">
    <cofactor evidence="1">
        <name>Fe(2+)</name>
        <dbReference type="ChEBI" id="CHEBI:29033"/>
    </cofactor>
</comment>
<dbReference type="GO" id="GO:0005506">
    <property type="term" value="F:iron ion binding"/>
    <property type="evidence" value="ECO:0007669"/>
    <property type="project" value="UniProtKB-ARBA"/>
</dbReference>
<protein>
    <submittedName>
        <fullName evidence="3">Phytanoyl-CoA dioxygenase</fullName>
    </submittedName>
</protein>
<proteinExistence type="predicted"/>
<dbReference type="GO" id="GO:0016706">
    <property type="term" value="F:2-oxoglutarate-dependent dioxygenase activity"/>
    <property type="evidence" value="ECO:0007669"/>
    <property type="project" value="UniProtKB-ARBA"/>
</dbReference>
<dbReference type="Gene3D" id="2.60.120.620">
    <property type="entry name" value="q2cbj1_9rhob like domain"/>
    <property type="match status" value="1"/>
</dbReference>
<gene>
    <name evidence="3" type="ORF">CNE99_02900</name>
</gene>
<dbReference type="EMBL" id="NTKD01000009">
    <property type="protein sequence ID" value="PDH40687.1"/>
    <property type="molecule type" value="Genomic_DNA"/>
</dbReference>
<evidence type="ECO:0000256" key="1">
    <source>
        <dbReference type="ARBA" id="ARBA00001954"/>
    </source>
</evidence>
<evidence type="ECO:0000313" key="4">
    <source>
        <dbReference type="Proteomes" id="UP000219327"/>
    </source>
</evidence>
<sequence length="388" mass="42212">MSATIETIGEGYGEHEVAIAQYRAEGEARAMALGNRGPIRFNADGSLHEDIIEAYWRCGFYVFEGVLGSEELKDLSHDVDDLIERAPTRPGGEVDKHGRPSPQVGHEHGGFSLVRPLSDPIGGTDRNNGRHPAKMIEPEAPEDAPDYVLQVIGGSLQFSDAALRTYGHPALLGVAAAINGEDFSPFNEVIFVKQPGLGASVAWHQDGTTHWDTDKFDKGSHGFNFMAQVHGCNSANGLWVVPGTHVAQADIRSMCEAAGSDRLPEAVPMICAPGDVGMCNRQVVHGSFANTSADLRVTINFGFHPRASVIGARGNGIHARGSQHIIYDEQRVQTRSEVLGIAIAARQARFPGEKPFVYKPHVDADLIFEWNEEARDRLFDYNQLDLGI</sequence>
<comment type="caution">
    <text evidence="3">The sequence shown here is derived from an EMBL/GenBank/DDBJ whole genome shotgun (WGS) entry which is preliminary data.</text>
</comment>
<feature type="compositionally biased region" description="Basic and acidic residues" evidence="2">
    <location>
        <begin position="85"/>
        <end position="98"/>
    </location>
</feature>
<evidence type="ECO:0000256" key="2">
    <source>
        <dbReference type="SAM" id="MobiDB-lite"/>
    </source>
</evidence>